<dbReference type="STRING" id="180332.GCA_000797495_00861"/>
<accession>A0A4U8QQ41</accession>
<dbReference type="InterPro" id="IPR005000">
    <property type="entry name" value="Aldolase/citrate-lyase_domain"/>
</dbReference>
<dbReference type="PANTHER" id="PTHR30502:SF0">
    <property type="entry name" value="PHOSPHOENOLPYRUVATE CARBOXYLASE FAMILY PROTEIN"/>
    <property type="match status" value="1"/>
</dbReference>
<dbReference type="InterPro" id="IPR015813">
    <property type="entry name" value="Pyrv/PenolPyrv_kinase-like_dom"/>
</dbReference>
<evidence type="ECO:0000313" key="6">
    <source>
        <dbReference type="Proteomes" id="UP000306509"/>
    </source>
</evidence>
<dbReference type="EMBL" id="QGQD01000012">
    <property type="protein sequence ID" value="TLD02566.1"/>
    <property type="molecule type" value="Genomic_DNA"/>
</dbReference>
<name>A0A4U8QQ41_9FIRM</name>
<dbReference type="GO" id="GO:0016832">
    <property type="term" value="F:aldehyde-lyase activity"/>
    <property type="evidence" value="ECO:0007669"/>
    <property type="project" value="TreeGrafter"/>
</dbReference>
<dbReference type="AlphaFoldDB" id="A0A4U8QQ41"/>
<dbReference type="EC" id="4.1.2.-" evidence="5"/>
<evidence type="ECO:0000256" key="3">
    <source>
        <dbReference type="ARBA" id="ARBA00023239"/>
    </source>
</evidence>
<dbReference type="InterPro" id="IPR050251">
    <property type="entry name" value="HpcH-HpaI_aldolase"/>
</dbReference>
<sequence length="260" mass="28716">MEMCSRVIKDFKDKIANGPVLGPFCKTLDPSFIEILGYSGFDFCILDMEHGPASSSNLADLIRACNVTGILPVVRVPEVSEQAIGKALDLGAGAVQIPQISNALQAKKAIELARFYPKGQRGVCRFVRAAHYSAMPREEYFETSNEILVTLQIEGVEAIRNLEEIMEVEGIDIIFIGPYDLSQSLGVPGQIDHPRVLEYMNTIVDMGKRKNIQIGTFVDTRNGMNRWLAQGVKYISYSVDVGIFMDACKDLVGDFMAAKI</sequence>
<comment type="similarity">
    <text evidence="1">Belongs to the HpcH/HpaI aldolase family.</text>
</comment>
<keyword evidence="6" id="KW-1185">Reference proteome</keyword>
<comment type="caution">
    <text evidence="5">The sequence shown here is derived from an EMBL/GenBank/DDBJ whole genome shotgun (WGS) entry which is preliminary data.</text>
</comment>
<gene>
    <name evidence="5" type="primary">rhmA</name>
    <name evidence="5" type="ORF">DSM106044_00545</name>
</gene>
<keyword evidence="3 5" id="KW-0456">Lyase</keyword>
<evidence type="ECO:0000313" key="5">
    <source>
        <dbReference type="EMBL" id="TLD02566.1"/>
    </source>
</evidence>
<dbReference type="GO" id="GO:0046872">
    <property type="term" value="F:metal ion binding"/>
    <property type="evidence" value="ECO:0007669"/>
    <property type="project" value="UniProtKB-KW"/>
</dbReference>
<evidence type="ECO:0000256" key="2">
    <source>
        <dbReference type="ARBA" id="ARBA00022723"/>
    </source>
</evidence>
<evidence type="ECO:0000256" key="1">
    <source>
        <dbReference type="ARBA" id="ARBA00005568"/>
    </source>
</evidence>
<dbReference type="Gene3D" id="3.20.20.60">
    <property type="entry name" value="Phosphoenolpyruvate-binding domains"/>
    <property type="match status" value="1"/>
</dbReference>
<dbReference type="Proteomes" id="UP000306509">
    <property type="component" value="Unassembled WGS sequence"/>
</dbReference>
<reference evidence="5 6" key="1">
    <citation type="journal article" date="2019" name="Anaerobe">
        <title>Detection of Robinsoniella peoriensis in multiple bone samples of a trauma patient.</title>
        <authorList>
            <person name="Schrottner P."/>
            <person name="Hartwich K."/>
            <person name="Bunk B."/>
            <person name="Schober I."/>
            <person name="Helbig S."/>
            <person name="Rudolph W.W."/>
            <person name="Gunzer F."/>
        </authorList>
    </citation>
    <scope>NUCLEOTIDE SEQUENCE [LARGE SCALE GENOMIC DNA]</scope>
    <source>
        <strain evidence="5 6">DSM 106044</strain>
    </source>
</reference>
<keyword evidence="2" id="KW-0479">Metal-binding</keyword>
<dbReference type="Pfam" id="PF03328">
    <property type="entry name" value="HpcH_HpaI"/>
    <property type="match status" value="1"/>
</dbReference>
<protein>
    <submittedName>
        <fullName evidence="5">2-keto-3-deoxy-L-rhamnonate aldolase</fullName>
        <ecNumber evidence="5">4.1.2.-</ecNumber>
    </submittedName>
</protein>
<organism evidence="5 6">
    <name type="scientific">Robinsoniella peoriensis</name>
    <dbReference type="NCBI Taxonomy" id="180332"/>
    <lineage>
        <taxon>Bacteria</taxon>
        <taxon>Bacillati</taxon>
        <taxon>Bacillota</taxon>
        <taxon>Clostridia</taxon>
        <taxon>Lachnospirales</taxon>
        <taxon>Lachnospiraceae</taxon>
        <taxon>Robinsoniella</taxon>
    </lineage>
</organism>
<dbReference type="PANTHER" id="PTHR30502">
    <property type="entry name" value="2-KETO-3-DEOXY-L-RHAMNONATE ALDOLASE"/>
    <property type="match status" value="1"/>
</dbReference>
<proteinExistence type="inferred from homology"/>
<dbReference type="InterPro" id="IPR040442">
    <property type="entry name" value="Pyrv_kinase-like_dom_sf"/>
</dbReference>
<evidence type="ECO:0000259" key="4">
    <source>
        <dbReference type="Pfam" id="PF03328"/>
    </source>
</evidence>
<dbReference type="SUPFAM" id="SSF51621">
    <property type="entry name" value="Phosphoenolpyruvate/pyruvate domain"/>
    <property type="match status" value="1"/>
</dbReference>
<dbReference type="RefSeq" id="WP_243132983.1">
    <property type="nucleotide sequence ID" value="NZ_QGQD01000012.1"/>
</dbReference>
<dbReference type="GO" id="GO:0005737">
    <property type="term" value="C:cytoplasm"/>
    <property type="evidence" value="ECO:0007669"/>
    <property type="project" value="TreeGrafter"/>
</dbReference>
<feature type="domain" description="HpcH/HpaI aldolase/citrate lyase" evidence="4">
    <location>
        <begin position="24"/>
        <end position="246"/>
    </location>
</feature>